<dbReference type="EMBL" id="JACAZI010000010">
    <property type="protein sequence ID" value="KAF7350081.1"/>
    <property type="molecule type" value="Genomic_DNA"/>
</dbReference>
<dbReference type="Proteomes" id="UP000620124">
    <property type="component" value="Unassembled WGS sequence"/>
</dbReference>
<accession>A0A8H7CW11</accession>
<evidence type="ECO:0008006" key="4">
    <source>
        <dbReference type="Google" id="ProtNLM"/>
    </source>
</evidence>
<dbReference type="OrthoDB" id="5427350at2759"/>
<comment type="caution">
    <text evidence="2">The sequence shown here is derived from an EMBL/GenBank/DDBJ whole genome shotgun (WGS) entry which is preliminary data.</text>
</comment>
<sequence>MYKLLLLVVVFGSLALHARALFETTYHSSPLTVQPFTILGRSPLYDPDDTNLFLVCPNGGAVAAPGPAIYKSSGELVWANSTFGNCYDFNLQTFNGQDYLTFWVEAGSAAVGRMGAATGLMMNSNYEVVMTVSAVNPEGTDLHEFKIVGPENKTALVTAVHTIPMDLSSIGGPVNGWYSNGVIQEIDIATRTVLFNWTTFDHIGLGESYNNISQTGQGSTEGNPFDAVHINSIDKDSEGNYLISARHSQAIYKIAANGTILWRLGGKMSDFTAVGNGTEFHWQHHARWRMDDTHISLFDDGAAVVIPTVIIVDEPVATGKLLKVDQEAMTVSLTKQFFPGPTRNYTTAEGSIEFYGDTALVGYGFLPWTEAYSFDTEELLFSAVVGPNNASLWNKNAGISNYRAFQTSTLTFTGHPTRPPNVSVTDGDIYVSWNGATHVASYTLLTGSSVGNVSEIVTSVPKSGFETQISAEGTAEFIAVAAVALNGTTLGKSAVYNMTDGSITSV</sequence>
<dbReference type="Pfam" id="PF14269">
    <property type="entry name" value="Arylsulfotran_2"/>
    <property type="match status" value="1"/>
</dbReference>
<keyword evidence="1" id="KW-0732">Signal</keyword>
<organism evidence="2 3">
    <name type="scientific">Mycena venus</name>
    <dbReference type="NCBI Taxonomy" id="2733690"/>
    <lineage>
        <taxon>Eukaryota</taxon>
        <taxon>Fungi</taxon>
        <taxon>Dikarya</taxon>
        <taxon>Basidiomycota</taxon>
        <taxon>Agaricomycotina</taxon>
        <taxon>Agaricomycetes</taxon>
        <taxon>Agaricomycetidae</taxon>
        <taxon>Agaricales</taxon>
        <taxon>Marasmiineae</taxon>
        <taxon>Mycenaceae</taxon>
        <taxon>Mycena</taxon>
    </lineage>
</organism>
<dbReference type="PANTHER" id="PTHR35340">
    <property type="entry name" value="PQQ ENZYME REPEAT PROTEIN-RELATED"/>
    <property type="match status" value="1"/>
</dbReference>
<dbReference type="PANTHER" id="PTHR35340:SF5">
    <property type="entry name" value="ASST-DOMAIN-CONTAINING PROTEIN"/>
    <property type="match status" value="1"/>
</dbReference>
<evidence type="ECO:0000256" key="1">
    <source>
        <dbReference type="SAM" id="SignalP"/>
    </source>
</evidence>
<dbReference type="InterPro" id="IPR039535">
    <property type="entry name" value="ASST-like"/>
</dbReference>
<proteinExistence type="predicted"/>
<name>A0A8H7CW11_9AGAR</name>
<feature type="signal peptide" evidence="1">
    <location>
        <begin position="1"/>
        <end position="20"/>
    </location>
</feature>
<keyword evidence="3" id="KW-1185">Reference proteome</keyword>
<dbReference type="InterPro" id="IPR053143">
    <property type="entry name" value="Arylsulfate_ST"/>
</dbReference>
<reference evidence="2" key="1">
    <citation type="submission" date="2020-05" db="EMBL/GenBank/DDBJ databases">
        <title>Mycena genomes resolve the evolution of fungal bioluminescence.</title>
        <authorList>
            <person name="Tsai I.J."/>
        </authorList>
    </citation>
    <scope>NUCLEOTIDE SEQUENCE</scope>
    <source>
        <strain evidence="2">CCC161011</strain>
    </source>
</reference>
<protein>
    <recommendedName>
        <fullName evidence="4">Arylsulfotransferase</fullName>
    </recommendedName>
</protein>
<feature type="chain" id="PRO_5034962974" description="Arylsulfotransferase" evidence="1">
    <location>
        <begin position="21"/>
        <end position="506"/>
    </location>
</feature>
<evidence type="ECO:0000313" key="3">
    <source>
        <dbReference type="Proteomes" id="UP000620124"/>
    </source>
</evidence>
<gene>
    <name evidence="2" type="ORF">MVEN_01310000</name>
</gene>
<evidence type="ECO:0000313" key="2">
    <source>
        <dbReference type="EMBL" id="KAF7350081.1"/>
    </source>
</evidence>
<dbReference type="AlphaFoldDB" id="A0A8H7CW11"/>